<feature type="compositionally biased region" description="Polar residues" evidence="2">
    <location>
        <begin position="377"/>
        <end position="388"/>
    </location>
</feature>
<dbReference type="AlphaFoldDB" id="A0A0K3CNR3"/>
<feature type="region of interest" description="Disordered" evidence="2">
    <location>
        <begin position="492"/>
        <end position="548"/>
    </location>
</feature>
<dbReference type="EMBL" id="CWKI01000014">
    <property type="protein sequence ID" value="CTR10633.1"/>
    <property type="molecule type" value="Genomic_DNA"/>
</dbReference>
<reference evidence="4 5" key="1">
    <citation type="submission" date="2015-07" db="EMBL/GenBank/DDBJ databases">
        <authorList>
            <person name="Cajimat M.N.B."/>
            <person name="Milazzo M.L."/>
            <person name="Fulhorst C.F."/>
        </authorList>
    </citation>
    <scope>NUCLEOTIDE SEQUENCE [LARGE SCALE GENOMIC DNA]</scope>
    <source>
        <strain evidence="4">Single colony</strain>
    </source>
</reference>
<feature type="compositionally biased region" description="Polar residues" evidence="2">
    <location>
        <begin position="226"/>
        <end position="258"/>
    </location>
</feature>
<dbReference type="OMA" id="AHFGYER"/>
<feature type="region of interest" description="Disordered" evidence="2">
    <location>
        <begin position="798"/>
        <end position="860"/>
    </location>
</feature>
<accession>A0A0K3CNR3</accession>
<feature type="compositionally biased region" description="Polar residues" evidence="2">
    <location>
        <begin position="634"/>
        <end position="655"/>
    </location>
</feature>
<dbReference type="InterPro" id="IPR050863">
    <property type="entry name" value="CenT-Element_Derived"/>
</dbReference>
<name>A0A0K3CNR3_RHOTO</name>
<keyword evidence="1" id="KW-0238">DNA-binding</keyword>
<dbReference type="GO" id="GO:0005634">
    <property type="term" value="C:nucleus"/>
    <property type="evidence" value="ECO:0007669"/>
    <property type="project" value="TreeGrafter"/>
</dbReference>
<feature type="compositionally biased region" description="Basic residues" evidence="2">
    <location>
        <begin position="266"/>
        <end position="284"/>
    </location>
</feature>
<feature type="compositionally biased region" description="Polar residues" evidence="2">
    <location>
        <begin position="340"/>
        <end position="351"/>
    </location>
</feature>
<feature type="region of interest" description="Disordered" evidence="2">
    <location>
        <begin position="991"/>
        <end position="1011"/>
    </location>
</feature>
<feature type="compositionally biased region" description="Low complexity" evidence="2">
    <location>
        <begin position="152"/>
        <end position="179"/>
    </location>
</feature>
<dbReference type="SUPFAM" id="SSF46689">
    <property type="entry name" value="Homeodomain-like"/>
    <property type="match status" value="2"/>
</dbReference>
<dbReference type="PANTHER" id="PTHR19303:SF70">
    <property type="entry name" value="HTH CENPB-TYPE DOMAIN-CONTAINING PROTEIN"/>
    <property type="match status" value="1"/>
</dbReference>
<feature type="compositionally biased region" description="Polar residues" evidence="2">
    <location>
        <begin position="664"/>
        <end position="680"/>
    </location>
</feature>
<evidence type="ECO:0000256" key="2">
    <source>
        <dbReference type="SAM" id="MobiDB-lite"/>
    </source>
</evidence>
<feature type="compositionally biased region" description="Polar residues" evidence="2">
    <location>
        <begin position="598"/>
        <end position="615"/>
    </location>
</feature>
<dbReference type="Proteomes" id="UP000199069">
    <property type="component" value="Unassembled WGS sequence"/>
</dbReference>
<feature type="region of interest" description="Disordered" evidence="2">
    <location>
        <begin position="563"/>
        <end position="702"/>
    </location>
</feature>
<dbReference type="InterPro" id="IPR006600">
    <property type="entry name" value="HTH_CenpB_DNA-bd_dom"/>
</dbReference>
<evidence type="ECO:0000256" key="1">
    <source>
        <dbReference type="ARBA" id="ARBA00023125"/>
    </source>
</evidence>
<dbReference type="PANTHER" id="PTHR19303">
    <property type="entry name" value="TRANSPOSON"/>
    <property type="match status" value="1"/>
</dbReference>
<evidence type="ECO:0000313" key="5">
    <source>
        <dbReference type="Proteomes" id="UP000199069"/>
    </source>
</evidence>
<feature type="compositionally biased region" description="Basic residues" evidence="2">
    <location>
        <begin position="538"/>
        <end position="548"/>
    </location>
</feature>
<dbReference type="InterPro" id="IPR009057">
    <property type="entry name" value="Homeodomain-like_sf"/>
</dbReference>
<protein>
    <recommendedName>
        <fullName evidence="3">HTH CENPB-type domain-containing protein</fullName>
    </recommendedName>
</protein>
<keyword evidence="5" id="KW-1185">Reference proteome</keyword>
<feature type="domain" description="HTH CENPB-type" evidence="3">
    <location>
        <begin position="409"/>
        <end position="480"/>
    </location>
</feature>
<evidence type="ECO:0000259" key="3">
    <source>
        <dbReference type="PROSITE" id="PS51253"/>
    </source>
</evidence>
<proteinExistence type="predicted"/>
<feature type="compositionally biased region" description="Low complexity" evidence="2">
    <location>
        <begin position="202"/>
        <end position="225"/>
    </location>
</feature>
<feature type="compositionally biased region" description="Low complexity" evidence="2">
    <location>
        <begin position="806"/>
        <end position="853"/>
    </location>
</feature>
<organism evidence="4 5">
    <name type="scientific">Rhodotorula toruloides</name>
    <name type="common">Yeast</name>
    <name type="synonym">Rhodosporidium toruloides</name>
    <dbReference type="NCBI Taxonomy" id="5286"/>
    <lineage>
        <taxon>Eukaryota</taxon>
        <taxon>Fungi</taxon>
        <taxon>Dikarya</taxon>
        <taxon>Basidiomycota</taxon>
        <taxon>Pucciniomycotina</taxon>
        <taxon>Microbotryomycetes</taxon>
        <taxon>Sporidiobolales</taxon>
        <taxon>Sporidiobolaceae</taxon>
        <taxon>Rhodotorula</taxon>
    </lineage>
</organism>
<dbReference type="PROSITE" id="PS51253">
    <property type="entry name" value="HTH_CENPB"/>
    <property type="match status" value="1"/>
</dbReference>
<feature type="compositionally biased region" description="Low complexity" evidence="2">
    <location>
        <begin position="563"/>
        <end position="576"/>
    </location>
</feature>
<feature type="region of interest" description="Disordered" evidence="2">
    <location>
        <begin position="340"/>
        <end position="392"/>
    </location>
</feature>
<gene>
    <name evidence="4" type="primary">FGENESH: predicted gene_14.44</name>
    <name evidence="4" type="ORF">BN2166_0064940</name>
</gene>
<feature type="region of interest" description="Disordered" evidence="2">
    <location>
        <begin position="42"/>
        <end position="61"/>
    </location>
</feature>
<dbReference type="SMART" id="SM00674">
    <property type="entry name" value="CENPB"/>
    <property type="match status" value="1"/>
</dbReference>
<sequence>MSLAEFGFPQQRLRTVSAQLRGSLDDAVAHEGSPSLGPHAWSEWTHAGYSPDRQPGQNQAFFDPCADLMSENDFDPSSSLHAQQRPFQHGLGFEVQMQMAGIEEEPAHAAQHSREASKASLGTGADPSHFLARQDSAHSQLAQAYPASNPGSPARSRASSLQSAASTSLQMTALTSPASPFFPNPLPSPFHDHRGSFSSTIDPSQSLRGSSPSDSSSVSNLNMSRIESSSATSSVYGGDSASTAPSTPYRSGSLSRQNSQRDSHQKHARRRSSPIKAANRHSRKLSNAERKAICQFHLTHPGWKQDEIGAHFGYERSTISKTLKFKDKYLAMESDDETSASAVSRLAQQEQHGAGPSLRGSHRRADSDASSLYEASATPQPQQQHLPHSSSVSSIVSLDSVADSTAAPPPGLIPGGRFPDIDAALYAWAREHAPLGQPLSDAILQRQARGIARNLGDEKFKASQTWLDGFKHRASIIGGTFADLRSSVALRSISPPAPAPTPTPNSQRTLPPPVEEDEDVAQTQPHDDEEYDVPSGLRRSKRSVGSKTIRRLASAKTTLAAFADSLSRSSSPAVSRAEQHDTVHSMAGGSFGDLSMDSEATPTHSTVHSRASTAVTERVSGLAQPFSYSPEGASGSTSMAMSTPSRPSQHGSSNLVLGADYSPTDMSGQYGSASGLTQPYSPHDLSGSGGPSSSSSQSSLVNYGAQSARATYGASAGASPAPSIYHRRSGSTASSVSVYSGLTAFSSQNPGTPLTGSLYGSFRDSQGNLCSAPGTPANPNGQTGYFGSEQAQLQSSFLSAGASHTPSSQYSQGFSASSSVSSHPQHPSHQQRYPHSQAYPASAESQQQQQQPPLLTRRSTISGGLSFGASVSLSRSSSIGSSAMAPSLSASRMPGQPVTLEQAFSSLEIALEYLSTRAGQDYVSPKDLIVLSDLRGKMERARNAQGVSLAAISSAPPTPSGLGPSSASFAALNSPFAMHANSANIASLAGPPKQRLRLSRTQSTSSVPTFGGYAGGMAGTVERGVLTRRSGSALSLHEVDEH</sequence>
<dbReference type="Pfam" id="PF03221">
    <property type="entry name" value="HTH_Tnp_Tc5"/>
    <property type="match status" value="1"/>
</dbReference>
<dbReference type="GO" id="GO:0003677">
    <property type="term" value="F:DNA binding"/>
    <property type="evidence" value="ECO:0007669"/>
    <property type="project" value="UniProtKB-KW"/>
</dbReference>
<feature type="region of interest" description="Disordered" evidence="2">
    <location>
        <begin position="105"/>
        <end position="287"/>
    </location>
</feature>
<dbReference type="Gene3D" id="1.10.10.60">
    <property type="entry name" value="Homeodomain-like"/>
    <property type="match status" value="2"/>
</dbReference>
<evidence type="ECO:0000313" key="4">
    <source>
        <dbReference type="EMBL" id="CTR10633.1"/>
    </source>
</evidence>